<evidence type="ECO:0000259" key="2">
    <source>
        <dbReference type="Pfam" id="PF09557"/>
    </source>
</evidence>
<sequence>MNGRSNPAEDDLVRGEAHSNEPEHTRQSTAQEYENAVIPLLEETAHVSRRLVETGRVRVRTQTEVTEQILRETLRSDAVGVTRVPVDRVIKEGEVAPQVRTEAGVTIIPVLEEVLVVEKRLVLKEEIHIHQTTMGQDVEVPVTVHKQHAIVERIDPDGTITPKTINEE</sequence>
<dbReference type="InterPro" id="IPR019060">
    <property type="entry name" value="DUF2382"/>
</dbReference>
<name>A0A0J6T2D4_9HYPH</name>
<dbReference type="EMBL" id="LABY01000030">
    <property type="protein sequence ID" value="KMO41555.1"/>
    <property type="molecule type" value="Genomic_DNA"/>
</dbReference>
<protein>
    <recommendedName>
        <fullName evidence="2">DUF2382 domain-containing protein</fullName>
    </recommendedName>
</protein>
<evidence type="ECO:0000256" key="1">
    <source>
        <dbReference type="SAM" id="MobiDB-lite"/>
    </source>
</evidence>
<comment type="caution">
    <text evidence="3">The sequence shown here is derived from an EMBL/GenBank/DDBJ whole genome shotgun (WGS) entry which is preliminary data.</text>
</comment>
<dbReference type="Pfam" id="PF09557">
    <property type="entry name" value="DUF2382"/>
    <property type="match status" value="1"/>
</dbReference>
<organism evidence="3 4">
    <name type="scientific">Methylobacterium variabile</name>
    <dbReference type="NCBI Taxonomy" id="298794"/>
    <lineage>
        <taxon>Bacteria</taxon>
        <taxon>Pseudomonadati</taxon>
        <taxon>Pseudomonadota</taxon>
        <taxon>Alphaproteobacteria</taxon>
        <taxon>Hyphomicrobiales</taxon>
        <taxon>Methylobacteriaceae</taxon>
        <taxon>Methylobacterium</taxon>
    </lineage>
</organism>
<feature type="compositionally biased region" description="Basic and acidic residues" evidence="1">
    <location>
        <begin position="11"/>
        <end position="26"/>
    </location>
</feature>
<feature type="domain" description="DUF2382" evidence="2">
    <location>
        <begin position="38"/>
        <end position="149"/>
    </location>
</feature>
<gene>
    <name evidence="3" type="ORF">VQ02_05065</name>
</gene>
<dbReference type="AlphaFoldDB" id="A0A0J6T2D4"/>
<dbReference type="PATRIC" id="fig|298794.3.peg.4662"/>
<dbReference type="RefSeq" id="WP_048443076.1">
    <property type="nucleotide sequence ID" value="NZ_LABY01000030.1"/>
</dbReference>
<evidence type="ECO:0000313" key="4">
    <source>
        <dbReference type="Proteomes" id="UP000035955"/>
    </source>
</evidence>
<accession>A0A0J6T2D4</accession>
<proteinExistence type="predicted"/>
<dbReference type="OrthoDB" id="7586109at2"/>
<feature type="region of interest" description="Disordered" evidence="1">
    <location>
        <begin position="1"/>
        <end position="30"/>
    </location>
</feature>
<keyword evidence="4" id="KW-1185">Reference proteome</keyword>
<reference evidence="3 4" key="1">
    <citation type="submission" date="2015-03" db="EMBL/GenBank/DDBJ databases">
        <title>Genome sequencing of Methylobacterium variabile DSM 16961.</title>
        <authorList>
            <person name="Chaudhry V."/>
            <person name="Patil P.B."/>
        </authorList>
    </citation>
    <scope>NUCLEOTIDE SEQUENCE [LARGE SCALE GENOMIC DNA]</scope>
    <source>
        <strain evidence="3 4">DSM 16961</strain>
    </source>
</reference>
<dbReference type="Proteomes" id="UP000035955">
    <property type="component" value="Unassembled WGS sequence"/>
</dbReference>
<evidence type="ECO:0000313" key="3">
    <source>
        <dbReference type="EMBL" id="KMO41555.1"/>
    </source>
</evidence>